<dbReference type="GO" id="GO:0042809">
    <property type="term" value="F:nuclear vitamin D receptor binding"/>
    <property type="evidence" value="ECO:0007669"/>
    <property type="project" value="TreeGrafter"/>
</dbReference>
<evidence type="ECO:0000256" key="3">
    <source>
        <dbReference type="ARBA" id="ARBA00020612"/>
    </source>
</evidence>
<evidence type="ECO:0000256" key="6">
    <source>
        <dbReference type="ARBA" id="ARBA00023163"/>
    </source>
</evidence>
<dbReference type="Pfam" id="PF10744">
    <property type="entry name" value="Med1"/>
    <property type="match status" value="1"/>
</dbReference>
<proteinExistence type="inferred from homology"/>
<evidence type="ECO:0000256" key="5">
    <source>
        <dbReference type="ARBA" id="ARBA00023159"/>
    </source>
</evidence>
<dbReference type="AlphaFoldDB" id="A0A673JRJ8"/>
<keyword evidence="5 9" id="KW-0010">Activator</keyword>
<comment type="similarity">
    <text evidence="2 9">Belongs to the Mediator complex subunit 1 family.</text>
</comment>
<evidence type="ECO:0000256" key="9">
    <source>
        <dbReference type="RuleBase" id="RU364059"/>
    </source>
</evidence>
<accession>A0A673JRJ8</accession>
<evidence type="ECO:0000313" key="12">
    <source>
        <dbReference type="Proteomes" id="UP000472270"/>
    </source>
</evidence>
<keyword evidence="7 9" id="KW-0539">Nucleus</keyword>
<dbReference type="GO" id="GO:0042974">
    <property type="term" value="F:nuclear retinoic acid receptor binding"/>
    <property type="evidence" value="ECO:0007669"/>
    <property type="project" value="TreeGrafter"/>
</dbReference>
<protein>
    <recommendedName>
        <fullName evidence="3 9">Mediator of RNA polymerase II transcription subunit 1</fullName>
    </recommendedName>
    <alternativeName>
        <fullName evidence="8 9">Mediator complex subunit 1</fullName>
    </alternativeName>
</protein>
<evidence type="ECO:0000256" key="2">
    <source>
        <dbReference type="ARBA" id="ARBA00006210"/>
    </source>
</evidence>
<evidence type="ECO:0000256" key="8">
    <source>
        <dbReference type="ARBA" id="ARBA00031254"/>
    </source>
</evidence>
<keyword evidence="4 9" id="KW-0805">Transcription regulation</keyword>
<evidence type="ECO:0000259" key="10">
    <source>
        <dbReference type="Pfam" id="PF10744"/>
    </source>
</evidence>
<dbReference type="Proteomes" id="UP000472270">
    <property type="component" value="Unassembled WGS sequence"/>
</dbReference>
<organism evidence="11 12">
    <name type="scientific">Sinocyclocheilus rhinocerous</name>
    <dbReference type="NCBI Taxonomy" id="307959"/>
    <lineage>
        <taxon>Eukaryota</taxon>
        <taxon>Metazoa</taxon>
        <taxon>Chordata</taxon>
        <taxon>Craniata</taxon>
        <taxon>Vertebrata</taxon>
        <taxon>Euteleostomi</taxon>
        <taxon>Actinopterygii</taxon>
        <taxon>Neopterygii</taxon>
        <taxon>Teleostei</taxon>
        <taxon>Ostariophysi</taxon>
        <taxon>Cypriniformes</taxon>
        <taxon>Cyprinidae</taxon>
        <taxon>Cyprininae</taxon>
        <taxon>Sinocyclocheilus</taxon>
    </lineage>
</organism>
<comment type="subcellular location">
    <subcellularLocation>
        <location evidence="1 9">Nucleus</location>
    </subcellularLocation>
</comment>
<evidence type="ECO:0000313" key="11">
    <source>
        <dbReference type="Ensembl" id="ENSSRHP00000054549.1"/>
    </source>
</evidence>
<dbReference type="PANTHER" id="PTHR12881:SF4">
    <property type="entry name" value="MEDIATOR OF RNA POLYMERASE II TRANSCRIPTION SUBUNIT 1"/>
    <property type="match status" value="1"/>
</dbReference>
<gene>
    <name evidence="11" type="primary">med1l</name>
</gene>
<dbReference type="GO" id="GO:0003712">
    <property type="term" value="F:transcription coregulator activity"/>
    <property type="evidence" value="ECO:0007669"/>
    <property type="project" value="InterPro"/>
</dbReference>
<keyword evidence="12" id="KW-1185">Reference proteome</keyword>
<evidence type="ECO:0000256" key="7">
    <source>
        <dbReference type="ARBA" id="ARBA00023242"/>
    </source>
</evidence>
<dbReference type="InterPro" id="IPR019680">
    <property type="entry name" value="Mediator_Med1"/>
</dbReference>
<reference evidence="11" key="2">
    <citation type="submission" date="2025-09" db="UniProtKB">
        <authorList>
            <consortium name="Ensembl"/>
        </authorList>
    </citation>
    <scope>IDENTIFICATION</scope>
</reference>
<dbReference type="GO" id="GO:0016592">
    <property type="term" value="C:mediator complex"/>
    <property type="evidence" value="ECO:0007669"/>
    <property type="project" value="InterPro"/>
</dbReference>
<sequence>LKFKHWSVTSIGPVSMKKTETLMSDLKSKYADKSWNETVQLVRRCMEKTKGDGRVCEPIAQCLQKINEALNVSSLTAMVSRLEMIAKQRGLASHMSPTETVCYLTADLFYLEVVLLPGGRVEDVRVAHHGEAPVVRPCAYNIVMKNFHEFSLKLDDLASFYIIPGDGDVKTKIYTCLRHLETDLFKISHLPRSLRESDLHVDLIMNGRIGNVQPGKEGTPLTIEYYISPLDVLIRLSNTGEVSVGQMALVTVGSSDASHRLQRASLISSPPQVDSFGFPVFQPLTESCSELLPATFLLKLQPPLPMLMTFIEKMGKITDGVIAEKPQQVEPLPQLLLNTSKTLSSKISWTDGVQFVVPLPASEYHSYVFPGAVWGRESWKGALIHTVPFTHPGHVPALLDLLRHQSAINLLLASCFSNHSQLIDAGLLYDLRCEILPESDHCLSVTFSLDDNNHLAVLQVTVVDSHQMSCRLLMPDFVDHKLDDYISRVLTRCMSIPITMRAIRRKVASWMTPPVPAADPESSAVMESDIIRAVHPSASVSCEAVEDESVVSPSGRYLMSVAAPVADNANTDAVANRSPCASLAVCLHWVTSGLPAELL</sequence>
<evidence type="ECO:0000256" key="4">
    <source>
        <dbReference type="ARBA" id="ARBA00023015"/>
    </source>
</evidence>
<reference evidence="11" key="1">
    <citation type="submission" date="2025-08" db="UniProtKB">
        <authorList>
            <consortium name="Ensembl"/>
        </authorList>
    </citation>
    <scope>IDENTIFICATION</scope>
</reference>
<dbReference type="PANTHER" id="PTHR12881">
    <property type="entry name" value="MEDIATOR OF RNA POLYMERASE II TRANSCRIPTION SUBUNIT 1"/>
    <property type="match status" value="1"/>
</dbReference>
<dbReference type="InterPro" id="IPR051999">
    <property type="entry name" value="Mediator_complex_subunit_1"/>
</dbReference>
<comment type="function">
    <text evidence="9">Component of the Mediator complex, a coactivator involved in the regulated transcription of nearly all RNA polymerase II-dependent genes. Mediator functions as a bridge to convey information from gene-specific regulatory proteins to the basal RNA polymerase II transcription machinery. Mediator is recruited to promoters by direct interactions with regulatory proteins and serves as a scaffold for the assembly of a functional preinitiation complex with RNA polymerase II and the general transcription factors.</text>
</comment>
<dbReference type="GO" id="GO:0046966">
    <property type="term" value="F:nuclear thyroid hormone receptor binding"/>
    <property type="evidence" value="ECO:0007669"/>
    <property type="project" value="TreeGrafter"/>
</dbReference>
<dbReference type="GO" id="GO:0045944">
    <property type="term" value="P:positive regulation of transcription by RNA polymerase II"/>
    <property type="evidence" value="ECO:0007669"/>
    <property type="project" value="UniProtKB-ARBA"/>
</dbReference>
<name>A0A673JRJ8_9TELE</name>
<dbReference type="GO" id="GO:0097067">
    <property type="term" value="P:cellular response to thyroid hormone stimulus"/>
    <property type="evidence" value="ECO:0007669"/>
    <property type="project" value="TreeGrafter"/>
</dbReference>
<dbReference type="Ensembl" id="ENSSRHT00000056083.1">
    <property type="protein sequence ID" value="ENSSRHP00000054549.1"/>
    <property type="gene ID" value="ENSSRHG00000027476.1"/>
</dbReference>
<feature type="domain" description="Mediator complex subunit Med1" evidence="10">
    <location>
        <begin position="61"/>
        <end position="417"/>
    </location>
</feature>
<evidence type="ECO:0000256" key="1">
    <source>
        <dbReference type="ARBA" id="ARBA00004123"/>
    </source>
</evidence>
<keyword evidence="6 9" id="KW-0804">Transcription</keyword>